<comment type="subcellular location">
    <subcellularLocation>
        <location evidence="1">Membrane</location>
        <topology evidence="1">Multi-pass membrane protein</topology>
    </subcellularLocation>
</comment>
<name>A0A450U6Y5_9GAMM</name>
<gene>
    <name evidence="8" type="ORF">BECKLFY1418A_GA0070994_1001106</name>
</gene>
<feature type="transmembrane region" description="Helical" evidence="7">
    <location>
        <begin position="82"/>
        <end position="101"/>
    </location>
</feature>
<proteinExistence type="inferred from homology"/>
<organism evidence="8">
    <name type="scientific">Candidatus Kentrum sp. LFY</name>
    <dbReference type="NCBI Taxonomy" id="2126342"/>
    <lineage>
        <taxon>Bacteria</taxon>
        <taxon>Pseudomonadati</taxon>
        <taxon>Pseudomonadota</taxon>
        <taxon>Gammaproteobacteria</taxon>
        <taxon>Candidatus Kentrum</taxon>
    </lineage>
</organism>
<dbReference type="GO" id="GO:0032259">
    <property type="term" value="P:methylation"/>
    <property type="evidence" value="ECO:0007669"/>
    <property type="project" value="UniProtKB-KW"/>
</dbReference>
<feature type="compositionally biased region" description="Acidic residues" evidence="6">
    <location>
        <begin position="161"/>
        <end position="170"/>
    </location>
</feature>
<dbReference type="GO" id="GO:0016020">
    <property type="term" value="C:membrane"/>
    <property type="evidence" value="ECO:0007669"/>
    <property type="project" value="UniProtKB-SubCell"/>
</dbReference>
<feature type="transmembrane region" description="Helical" evidence="7">
    <location>
        <begin position="12"/>
        <end position="34"/>
    </location>
</feature>
<keyword evidence="3 7" id="KW-0812">Transmembrane</keyword>
<evidence type="ECO:0000256" key="4">
    <source>
        <dbReference type="ARBA" id="ARBA00022989"/>
    </source>
</evidence>
<keyword evidence="5 7" id="KW-0472">Membrane</keyword>
<sequence>MYFPSMMNWTIYALVGLSLVLGLGSLITFGVFLYTGSFSLVALSLDATQVLMFDACLCLAFILQHSGMIRVHARKEILGKNFAVAFSMASGIVLFSLIALWQESPFLIASADGFFRGLLRAIFFLGIAGQIWSSMSLTSAIDPFGVQSLMARIEPTTGIDSDADTDEDADKDASTDPAPATLVLATGAYAWVRHPAYSTMLLLLWSHPDLTADRLLLNVVFTVWVIVGAILEERGLVEAFGENYRAYQRTVPMLIPYRKPKCSNDCAKDGSSG</sequence>
<feature type="transmembrane region" description="Helical" evidence="7">
    <location>
        <begin position="40"/>
        <end position="62"/>
    </location>
</feature>
<dbReference type="Gene3D" id="1.20.120.1630">
    <property type="match status" value="1"/>
</dbReference>
<accession>A0A450U6Y5</accession>
<keyword evidence="8" id="KW-0489">Methyltransferase</keyword>
<keyword evidence="8" id="KW-0808">Transferase</keyword>
<dbReference type="PANTHER" id="PTHR31040:SF1">
    <property type="entry name" value="NURIM"/>
    <property type="match status" value="1"/>
</dbReference>
<evidence type="ECO:0000256" key="6">
    <source>
        <dbReference type="SAM" id="MobiDB-lite"/>
    </source>
</evidence>
<dbReference type="InterPro" id="IPR033580">
    <property type="entry name" value="Nurim-like"/>
</dbReference>
<dbReference type="AlphaFoldDB" id="A0A450U6Y5"/>
<reference evidence="8" key="1">
    <citation type="submission" date="2019-02" db="EMBL/GenBank/DDBJ databases">
        <authorList>
            <person name="Gruber-Vodicka R. H."/>
            <person name="Seah K. B. B."/>
        </authorList>
    </citation>
    <scope>NUCLEOTIDE SEQUENCE</scope>
    <source>
        <strain evidence="8">BECK_M6</strain>
    </source>
</reference>
<dbReference type="PANTHER" id="PTHR31040">
    <property type="entry name" value="NURIM"/>
    <property type="match status" value="1"/>
</dbReference>
<evidence type="ECO:0000256" key="7">
    <source>
        <dbReference type="SAM" id="Phobius"/>
    </source>
</evidence>
<evidence type="ECO:0000256" key="1">
    <source>
        <dbReference type="ARBA" id="ARBA00004141"/>
    </source>
</evidence>
<comment type="similarity">
    <text evidence="2">Belongs to the nurim family.</text>
</comment>
<evidence type="ECO:0000256" key="3">
    <source>
        <dbReference type="ARBA" id="ARBA00022692"/>
    </source>
</evidence>
<keyword evidence="4 7" id="KW-1133">Transmembrane helix</keyword>
<evidence type="ECO:0000313" key="8">
    <source>
        <dbReference type="EMBL" id="VFJ87438.1"/>
    </source>
</evidence>
<protein>
    <submittedName>
        <fullName evidence="8">Phospholipid methyltransferase</fullName>
    </submittedName>
</protein>
<dbReference type="GO" id="GO:0008168">
    <property type="term" value="F:methyltransferase activity"/>
    <property type="evidence" value="ECO:0007669"/>
    <property type="project" value="UniProtKB-KW"/>
</dbReference>
<feature type="region of interest" description="Disordered" evidence="6">
    <location>
        <begin position="157"/>
        <end position="176"/>
    </location>
</feature>
<evidence type="ECO:0000256" key="5">
    <source>
        <dbReference type="ARBA" id="ARBA00023136"/>
    </source>
</evidence>
<dbReference type="EMBL" id="CAADFH010000001">
    <property type="protein sequence ID" value="VFJ87438.1"/>
    <property type="molecule type" value="Genomic_DNA"/>
</dbReference>
<evidence type="ECO:0000256" key="2">
    <source>
        <dbReference type="ARBA" id="ARBA00010631"/>
    </source>
</evidence>